<dbReference type="RefSeq" id="WP_189319098.1">
    <property type="nucleotide sequence ID" value="NZ_LGUC01000001.1"/>
</dbReference>
<proteinExistence type="predicted"/>
<name>A0A0P7H8P5_9EURY</name>
<evidence type="ECO:0000313" key="1">
    <source>
        <dbReference type="EMBL" id="KPN29893.1"/>
    </source>
</evidence>
<keyword evidence="2" id="KW-1185">Reference proteome</keyword>
<dbReference type="STRING" id="699431.SY89_00613"/>
<reference evidence="2" key="1">
    <citation type="submission" date="2013-11" db="EMBL/GenBank/DDBJ databases">
        <authorList>
            <person name="Hoang H.T."/>
            <person name="Killian M.L."/>
            <person name="Madson D.M."/>
            <person name="Arruda P.H.E."/>
            <person name="Sun D."/>
            <person name="Schwartz K.J."/>
            <person name="Yoon K."/>
        </authorList>
    </citation>
    <scope>NUCLEOTIDE SEQUENCE [LARGE SCALE GENOMIC DNA]</scope>
    <source>
        <strain evidence="2">CDK2</strain>
    </source>
</reference>
<dbReference type="OrthoDB" id="312836at2157"/>
<dbReference type="AlphaFoldDB" id="A0A0P7H8P5"/>
<accession>A0A0P7H8P5</accession>
<organism evidence="1 2">
    <name type="scientific">Halolamina pelagica</name>
    <dbReference type="NCBI Taxonomy" id="699431"/>
    <lineage>
        <taxon>Archaea</taxon>
        <taxon>Methanobacteriati</taxon>
        <taxon>Methanobacteriota</taxon>
        <taxon>Stenosarchaea group</taxon>
        <taxon>Halobacteria</taxon>
        <taxon>Halobacteriales</taxon>
        <taxon>Haloferacaceae</taxon>
    </lineage>
</organism>
<sequence length="52" mass="5695">MSTLTTLLFWAPVAFVFVATANDAGTMVALERYHEDASFSASDVIRVEGDDR</sequence>
<dbReference type="Proteomes" id="UP000050535">
    <property type="component" value="Unassembled WGS sequence"/>
</dbReference>
<comment type="caution">
    <text evidence="1">The sequence shown here is derived from an EMBL/GenBank/DDBJ whole genome shotgun (WGS) entry which is preliminary data.</text>
</comment>
<gene>
    <name evidence="1" type="ORF">SY89_00613</name>
</gene>
<dbReference type="EMBL" id="LGUC01000001">
    <property type="protein sequence ID" value="KPN29893.1"/>
    <property type="molecule type" value="Genomic_DNA"/>
</dbReference>
<evidence type="ECO:0000313" key="2">
    <source>
        <dbReference type="Proteomes" id="UP000050535"/>
    </source>
</evidence>
<protein>
    <submittedName>
        <fullName evidence="1">Uncharacterized protein</fullName>
    </submittedName>
</protein>